<dbReference type="STRING" id="1212765.MHLP_04140"/>
<feature type="compositionally biased region" description="Polar residues" evidence="1">
    <location>
        <begin position="44"/>
        <end position="69"/>
    </location>
</feature>
<dbReference type="KEGG" id="mhl:MHLP_04140"/>
<dbReference type="Proteomes" id="UP000006502">
    <property type="component" value="Chromosome"/>
</dbReference>
<reference evidence="3" key="2">
    <citation type="submission" date="2012-07" db="EMBL/GenBank/DDBJ databases">
        <title>Complete genome sequence of 'Candidatus Mycoplasma haemolamae'.</title>
        <authorList>
            <person name="Guimaraes A.M.S."/>
            <person name="Toth B."/>
            <person name="Santos A.P."/>
            <person name="Nascimento N.C."/>
            <person name="Sojka J.E."/>
            <person name="Messick J.B."/>
        </authorList>
    </citation>
    <scope>NUCLEOTIDE SEQUENCE [LARGE SCALE GENOMIC DNA]</scope>
    <source>
        <strain evidence="3">Purdue</strain>
    </source>
</reference>
<dbReference type="AlphaFoldDB" id="I7BKI9"/>
<evidence type="ECO:0000256" key="1">
    <source>
        <dbReference type="SAM" id="MobiDB-lite"/>
    </source>
</evidence>
<dbReference type="HOGENOM" id="CLU_132611_0_0_14"/>
<dbReference type="EMBL" id="CP003731">
    <property type="protein sequence ID" value="AFO52408.1"/>
    <property type="molecule type" value="Genomic_DNA"/>
</dbReference>
<gene>
    <name evidence="2" type="ordered locus">MHLP_04140</name>
</gene>
<protein>
    <submittedName>
        <fullName evidence="2">Uncharacterized protein</fullName>
    </submittedName>
</protein>
<keyword evidence="3" id="KW-1185">Reference proteome</keyword>
<reference evidence="2 3" key="1">
    <citation type="journal article" date="2012" name="J. Bacteriol.">
        <title>Genome Sequence of "Candidatus Mycoplasma haemolamae" Strain Purdue, a Red Blood Cell Pathogen of Alpacas (Vicugna pacos) and Llamas (Lama glama).</title>
        <authorList>
            <person name="Guimaraes A.M."/>
            <person name="Toth B."/>
            <person name="Santos A.P."/>
            <person name="do Nascimento N.C."/>
            <person name="Kritchevsky J.E."/>
            <person name="Messick J.B."/>
        </authorList>
    </citation>
    <scope>NUCLEOTIDE SEQUENCE [LARGE SCALE GENOMIC DNA]</scope>
    <source>
        <strain evidence="2 3">Purdue</strain>
    </source>
</reference>
<accession>I7BKI9</accession>
<proteinExistence type="predicted"/>
<organism evidence="2 3">
    <name type="scientific">Mycoplasma haematolamae (strain Purdue)</name>
    <dbReference type="NCBI Taxonomy" id="1212765"/>
    <lineage>
        <taxon>Bacteria</taxon>
        <taxon>Bacillati</taxon>
        <taxon>Mycoplasmatota</taxon>
        <taxon>Mollicutes</taxon>
        <taxon>Mycoplasmataceae</taxon>
        <taxon>Mycoplasma</taxon>
    </lineage>
</organism>
<name>I7BKI9_MYCHA</name>
<evidence type="ECO:0000313" key="3">
    <source>
        <dbReference type="Proteomes" id="UP000006502"/>
    </source>
</evidence>
<sequence length="165" mass="17929">MAPHKIVQACLGILTASSVGGIAYSSLPKQDLEARDSNPGVPETTLSSTPPSVVQTQPSETARNASSVTPRPEIKSLNYKFVSGSKSLELNCPNNQHPNSGFEGSKKLILCQAEKRQDSLNWYSPSGSKTQCEWEPNKNSYKCTSPKSQLAKYSSTKNREAIQII</sequence>
<evidence type="ECO:0000313" key="2">
    <source>
        <dbReference type="EMBL" id="AFO52408.1"/>
    </source>
</evidence>
<dbReference type="PATRIC" id="fig|1212765.3.peg.939"/>
<feature type="region of interest" description="Disordered" evidence="1">
    <location>
        <begin position="30"/>
        <end position="70"/>
    </location>
</feature>